<dbReference type="InterPro" id="IPR002129">
    <property type="entry name" value="PyrdxlP-dep_de-COase"/>
</dbReference>
<name>A0A319BY95_ASPVC</name>
<feature type="non-terminal residue" evidence="5">
    <location>
        <position position="891"/>
    </location>
</feature>
<keyword evidence="2 4" id="KW-0663">Pyridoxal phosphate</keyword>
<evidence type="ECO:0000256" key="4">
    <source>
        <dbReference type="PIRSR" id="PIRSR602129-50"/>
    </source>
</evidence>
<evidence type="ECO:0000256" key="2">
    <source>
        <dbReference type="ARBA" id="ARBA00022898"/>
    </source>
</evidence>
<keyword evidence="3" id="KW-0456">Lyase</keyword>
<dbReference type="EMBL" id="KZ821620">
    <property type="protein sequence ID" value="PYH70873.1"/>
    <property type="molecule type" value="Genomic_DNA"/>
</dbReference>
<dbReference type="InterPro" id="IPR050477">
    <property type="entry name" value="GrpII_AminoAcid_Decarb"/>
</dbReference>
<dbReference type="AlphaFoldDB" id="A0A319BY95"/>
<dbReference type="InterPro" id="IPR015424">
    <property type="entry name" value="PyrdxlP-dep_Trfase"/>
</dbReference>
<dbReference type="InterPro" id="IPR015421">
    <property type="entry name" value="PyrdxlP-dep_Trfase_major"/>
</dbReference>
<evidence type="ECO:0000313" key="6">
    <source>
        <dbReference type="Proteomes" id="UP000248405"/>
    </source>
</evidence>
<dbReference type="GeneID" id="37206999"/>
<dbReference type="GO" id="GO:0016740">
    <property type="term" value="F:transferase activity"/>
    <property type="evidence" value="ECO:0007669"/>
    <property type="project" value="UniProtKB-KW"/>
</dbReference>
<dbReference type="GO" id="GO:0019752">
    <property type="term" value="P:carboxylic acid metabolic process"/>
    <property type="evidence" value="ECO:0007669"/>
    <property type="project" value="InterPro"/>
</dbReference>
<dbReference type="RefSeq" id="XP_025564667.1">
    <property type="nucleotide sequence ID" value="XM_025702407.1"/>
</dbReference>
<evidence type="ECO:0000313" key="5">
    <source>
        <dbReference type="EMBL" id="PYH70873.1"/>
    </source>
</evidence>
<comment type="cofactor">
    <cofactor evidence="1 4">
        <name>pyridoxal 5'-phosphate</name>
        <dbReference type="ChEBI" id="CHEBI:597326"/>
    </cofactor>
</comment>
<feature type="non-terminal residue" evidence="5">
    <location>
        <position position="1"/>
    </location>
</feature>
<evidence type="ECO:0000256" key="3">
    <source>
        <dbReference type="ARBA" id="ARBA00023239"/>
    </source>
</evidence>
<dbReference type="PANTHER" id="PTHR42735">
    <property type="match status" value="1"/>
</dbReference>
<feature type="modified residue" description="N6-(pyridoxal phosphate)lysine" evidence="4">
    <location>
        <position position="409"/>
    </location>
</feature>
<dbReference type="Proteomes" id="UP000248405">
    <property type="component" value="Unassembled WGS sequence"/>
</dbReference>
<protein>
    <submittedName>
        <fullName evidence="5">PLP-dependent transferase</fullName>
    </submittedName>
</protein>
<keyword evidence="5" id="KW-0808">Transferase</keyword>
<dbReference type="Gene3D" id="3.40.640.10">
    <property type="entry name" value="Type I PLP-dependent aspartate aminotransferase-like (Major domain)"/>
    <property type="match status" value="1"/>
</dbReference>
<accession>A0A319BY95</accession>
<evidence type="ECO:0000256" key="1">
    <source>
        <dbReference type="ARBA" id="ARBA00001933"/>
    </source>
</evidence>
<dbReference type="Pfam" id="PF00282">
    <property type="entry name" value="Pyridoxal_deC"/>
    <property type="match status" value="1"/>
</dbReference>
<dbReference type="GO" id="GO:0030170">
    <property type="term" value="F:pyridoxal phosphate binding"/>
    <property type="evidence" value="ECO:0007669"/>
    <property type="project" value="InterPro"/>
</dbReference>
<dbReference type="SUPFAM" id="SSF53383">
    <property type="entry name" value="PLP-dependent transferases"/>
    <property type="match status" value="1"/>
</dbReference>
<proteinExistence type="predicted"/>
<reference evidence="5" key="1">
    <citation type="submission" date="2016-12" db="EMBL/GenBank/DDBJ databases">
        <title>The genomes of Aspergillus section Nigri reveals drivers in fungal speciation.</title>
        <authorList>
            <consortium name="DOE Joint Genome Institute"/>
            <person name="Vesth T.C."/>
            <person name="Nybo J."/>
            <person name="Theobald S."/>
            <person name="Brandl J."/>
            <person name="Frisvad J.C."/>
            <person name="Nielsen K.F."/>
            <person name="Lyhne E.K."/>
            <person name="Kogle M.E."/>
            <person name="Kuo A."/>
            <person name="Riley R."/>
            <person name="Clum A."/>
            <person name="Nolan M."/>
            <person name="Lipzen A."/>
            <person name="Salamov A."/>
            <person name="Henrissat B."/>
            <person name="Wiebenga A."/>
            <person name="De Vries R.P."/>
            <person name="Grigoriev I.V."/>
            <person name="Mortensen U.H."/>
            <person name="Andersen M.R."/>
            <person name="Baker S.E."/>
        </authorList>
    </citation>
    <scope>NUCLEOTIDE SEQUENCE [LARGE SCALE GENOMIC DNA]</scope>
    <source>
        <strain evidence="5">CBS 113365</strain>
    </source>
</reference>
<dbReference type="PANTHER" id="PTHR42735:SF4">
    <property type="entry name" value="PYRIDOXAL PHOSPHATE-DEPENDENT DECARBOXYLASE FAMILY PROTEIN"/>
    <property type="match status" value="1"/>
</dbReference>
<dbReference type="OrthoDB" id="2161780at2759"/>
<gene>
    <name evidence="5" type="ORF">BO88DRAFT_298995</name>
</gene>
<keyword evidence="6" id="KW-1185">Reference proteome</keyword>
<organism evidence="5 6">
    <name type="scientific">Aspergillus vadensis (strain CBS 113365 / IMI 142717 / IBT 24658)</name>
    <dbReference type="NCBI Taxonomy" id="1448311"/>
    <lineage>
        <taxon>Eukaryota</taxon>
        <taxon>Fungi</taxon>
        <taxon>Dikarya</taxon>
        <taxon>Ascomycota</taxon>
        <taxon>Pezizomycotina</taxon>
        <taxon>Eurotiomycetes</taxon>
        <taxon>Eurotiomycetidae</taxon>
        <taxon>Eurotiales</taxon>
        <taxon>Aspergillaceae</taxon>
        <taxon>Aspergillus</taxon>
        <taxon>Aspergillus subgen. Circumdati</taxon>
    </lineage>
</organism>
<dbReference type="GO" id="GO:0016830">
    <property type="term" value="F:carbon-carbon lyase activity"/>
    <property type="evidence" value="ECO:0007669"/>
    <property type="project" value="InterPro"/>
</dbReference>
<sequence>ASCAYFLGPKAENYAVFRGLIEEILESLKNDRERIFPNDNSCFSGNPQDSEAFKVAKKRTELAVKGMVRFLGHRSVPFWSPRYQAHMVSDVSMPAVLGYFMTMLHNPNNVAVEASPVSSYAETQVGKQLCQMLGYNTDPEHELVGWGHLTSGGTTANMESIWVARNLKFYPVSLRCAMEPGSDLHFIADRFYVTPSKKGSMKKLFVDLTYWELFNLTPTTILNIPDRLYREFGISPSFLDRALRKFSVEHAGLEDLGRLRCFQPIQYLMTKTHHYSWPKGGALAGIGSKNFIGIPVKNDARMDIDKLRQHLERSLRDRCAVYAVVAIIGSTEDGAVDPLDEIIALRNEYQDRGLSFLVHADAAWGGYFASMLSSPQAQHQQAALCLRHSTIKALEALKDADSITVDPHKSGYIPYPAGSIVYRDHRLRNCIIWTSPYIANGSSSNTGFIGLEGSKPGAAAIATCMSHQCIGLTTGGYGALLSQVCFTSAKLAAHWSTAEGKYWKCVPLNAFTDNGKDEEVVKDNIRAHIVGRKNEDIVKDPRNIKILRRLGSDLNVNAFALNWKRSNGQFNTDVDEANYFMRRVLRKLSMHEAQEDPRKVPLHLTSTEFNHEVYGSCLDDFKSRLSLMVDKEPLVVLRNVVMSPFLENQNSFFHDDLFPEFVKVVDSEALHCQERQKKRDESPDYHEFLMQGSDITYLVYRPSFYFTQRRRQIILKVALGSQACANYFQADHLMPIFLRASGRLSLTCLKKGNQFEGSILQRSKGLEIELFARVEITIEQVLVDEPLSADHSDVNYPTLGTPFYLYGTRDQKHITHMLLRGPNVEISASNIHITGGDGEASRDWDDLTSGGLSIIAFTEEIEAAKFPLPRAHDFVADSFFFAPGKTFRAEV</sequence>